<gene>
    <name evidence="2" type="ORF">Pma05_54200</name>
</gene>
<evidence type="ECO:0000313" key="2">
    <source>
        <dbReference type="EMBL" id="GIG98847.1"/>
    </source>
</evidence>
<reference evidence="2 3" key="1">
    <citation type="submission" date="2021-01" db="EMBL/GenBank/DDBJ databases">
        <title>Whole genome shotgun sequence of Plantactinospora mayteni NBRC 109088.</title>
        <authorList>
            <person name="Komaki H."/>
            <person name="Tamura T."/>
        </authorList>
    </citation>
    <scope>NUCLEOTIDE SEQUENCE [LARGE SCALE GENOMIC DNA]</scope>
    <source>
        <strain evidence="2 3">NBRC 109088</strain>
    </source>
</reference>
<feature type="compositionally biased region" description="Basic and acidic residues" evidence="1">
    <location>
        <begin position="133"/>
        <end position="143"/>
    </location>
</feature>
<evidence type="ECO:0000313" key="3">
    <source>
        <dbReference type="Proteomes" id="UP000621500"/>
    </source>
</evidence>
<dbReference type="InterPro" id="IPR010982">
    <property type="entry name" value="Lambda_DNA-bd_dom_sf"/>
</dbReference>
<dbReference type="InterPro" id="IPR011990">
    <property type="entry name" value="TPR-like_helical_dom_sf"/>
</dbReference>
<dbReference type="Gene3D" id="1.10.260.40">
    <property type="entry name" value="lambda repressor-like DNA-binding domains"/>
    <property type="match status" value="1"/>
</dbReference>
<protein>
    <recommendedName>
        <fullName evidence="4">HTH cro/C1-type domain-containing protein</fullName>
    </recommendedName>
</protein>
<feature type="region of interest" description="Disordered" evidence="1">
    <location>
        <begin position="133"/>
        <end position="163"/>
    </location>
</feature>
<evidence type="ECO:0000256" key="1">
    <source>
        <dbReference type="SAM" id="MobiDB-lite"/>
    </source>
</evidence>
<dbReference type="SUPFAM" id="SSF47413">
    <property type="entry name" value="lambda repressor-like DNA-binding domains"/>
    <property type="match status" value="1"/>
</dbReference>
<keyword evidence="3" id="KW-1185">Reference proteome</keyword>
<comment type="caution">
    <text evidence="2">The sequence shown here is derived from an EMBL/GenBank/DDBJ whole genome shotgun (WGS) entry which is preliminary data.</text>
</comment>
<name>A0ABQ4EW62_9ACTN</name>
<evidence type="ECO:0008006" key="4">
    <source>
        <dbReference type="Google" id="ProtNLM"/>
    </source>
</evidence>
<sequence>MTNRTVRYCRCGTRLARDNRQHQCAACQSKTRGLAAGPPDVPVNFWDTDEMRDALATWNMGQVIAAYRHHRFHGRTIRQEIVAGWVGITQAQLSRIEGGSAMKDLDRLARWARTLGIPAGLLWFKLPEQSAREADEQIGRHPEAGGSGDGQEHARGTSSSGVEDMHRRELLRLLSLAAPALTAADLEDRLDLDRLEYVAADPRRLDAAALDAYGAVNRQLWTVFSSAKRKSTVLPLVSQQLDTLFGALYEARGTATRSRLCGLSGDLLQLAGEVLFDGNHYVDAANYYVSAAVAGREATDFDLWACAMTRHAFISVYERQPAHALSMLDVAGRLASRGDAGLSTRYWIDAVLAEAAAGVGDLDSCARALDRAERVAGLGGQFQNGGWLRFDGSRLAEQRGTCYVQLRRPDLAEPALLEALDKDLSLRRHGGVLVDLAHVGVQLRDPDRLVMYADAALVVARQTGSGVLTRRLHGLRRQLGLLTTDRHVGRIDREIGQFAEPDSEEQRMPDEPGRAFREAWIAGVHRHYPGEPKPGYVAPWAETPDWERASAAAVEEQVRAFVAATDGRTARLSREQKSRFVALCWIGQIFRHFPDPKPAYVADWPDLPPWQRETDADIFESIEQRRG</sequence>
<proteinExistence type="predicted"/>
<organism evidence="2 3">
    <name type="scientific">Plantactinospora mayteni</name>
    <dbReference type="NCBI Taxonomy" id="566021"/>
    <lineage>
        <taxon>Bacteria</taxon>
        <taxon>Bacillati</taxon>
        <taxon>Actinomycetota</taxon>
        <taxon>Actinomycetes</taxon>
        <taxon>Micromonosporales</taxon>
        <taxon>Micromonosporaceae</taxon>
        <taxon>Plantactinospora</taxon>
    </lineage>
</organism>
<dbReference type="CDD" id="cd00093">
    <property type="entry name" value="HTH_XRE"/>
    <property type="match status" value="1"/>
</dbReference>
<dbReference type="SUPFAM" id="SSF48452">
    <property type="entry name" value="TPR-like"/>
    <property type="match status" value="1"/>
</dbReference>
<dbReference type="EMBL" id="BONX01000036">
    <property type="protein sequence ID" value="GIG98847.1"/>
    <property type="molecule type" value="Genomic_DNA"/>
</dbReference>
<accession>A0ABQ4EW62</accession>
<dbReference type="InterPro" id="IPR001387">
    <property type="entry name" value="Cro/C1-type_HTH"/>
</dbReference>
<dbReference type="Proteomes" id="UP000621500">
    <property type="component" value="Unassembled WGS sequence"/>
</dbReference>